<keyword evidence="5" id="KW-0560">Oxidoreductase</keyword>
<comment type="similarity">
    <text evidence="2">Belongs to the class-I pyridine nucleotide-disulfide oxidoreductase family.</text>
</comment>
<dbReference type="Gene3D" id="3.50.50.60">
    <property type="entry name" value="FAD/NAD(P)-binding domain"/>
    <property type="match status" value="1"/>
</dbReference>
<evidence type="ECO:0000256" key="1">
    <source>
        <dbReference type="ARBA" id="ARBA00001974"/>
    </source>
</evidence>
<comment type="caution">
    <text evidence="9">The sequence shown here is derived from an EMBL/GenBank/DDBJ whole genome shotgun (WGS) entry which is preliminary data.</text>
</comment>
<sequence>MFMSCFSSFYPILCNRISIHVAHSRAASTAQKYNLLVIGGGSGGLACAKEAASLGKRVAVLDYVDPSVRGTTWGLGGTCVNVGCIPKKLYHQAAFLGKAIEHAKTYGWNINENIKHDWDTLRSAVIGYVKSLNWGHRVQLKQKTEFDLEIVESSCFLLNTSAGAPKF</sequence>
<dbReference type="Pfam" id="PF07992">
    <property type="entry name" value="Pyr_redox_2"/>
    <property type="match status" value="1"/>
</dbReference>
<evidence type="ECO:0000313" key="10">
    <source>
        <dbReference type="Proteomes" id="UP000499080"/>
    </source>
</evidence>
<proteinExistence type="inferred from homology"/>
<dbReference type="PRINTS" id="PR00411">
    <property type="entry name" value="PNDRDTASEI"/>
</dbReference>
<dbReference type="InterPro" id="IPR036188">
    <property type="entry name" value="FAD/NAD-bd_sf"/>
</dbReference>
<accession>A0A4Y2KDI3</accession>
<dbReference type="GO" id="GO:0006749">
    <property type="term" value="P:glutathione metabolic process"/>
    <property type="evidence" value="ECO:0007669"/>
    <property type="project" value="TreeGrafter"/>
</dbReference>
<dbReference type="PANTHER" id="PTHR42737:SF7">
    <property type="entry name" value="THIOREDOXIN-DISULFIDE REDUCTASE"/>
    <property type="match status" value="1"/>
</dbReference>
<dbReference type="PANTHER" id="PTHR42737">
    <property type="entry name" value="GLUTATHIONE REDUCTASE"/>
    <property type="match status" value="1"/>
</dbReference>
<dbReference type="InterPro" id="IPR012999">
    <property type="entry name" value="Pyr_OxRdtase_I_AS"/>
</dbReference>
<evidence type="ECO:0000256" key="6">
    <source>
        <dbReference type="ARBA" id="ARBA00023157"/>
    </source>
</evidence>
<dbReference type="GO" id="GO:0005739">
    <property type="term" value="C:mitochondrion"/>
    <property type="evidence" value="ECO:0007669"/>
    <property type="project" value="TreeGrafter"/>
</dbReference>
<dbReference type="GO" id="GO:0050660">
    <property type="term" value="F:flavin adenine dinucleotide binding"/>
    <property type="evidence" value="ECO:0007669"/>
    <property type="project" value="InterPro"/>
</dbReference>
<evidence type="ECO:0000256" key="3">
    <source>
        <dbReference type="ARBA" id="ARBA00022630"/>
    </source>
</evidence>
<dbReference type="GO" id="GO:0005829">
    <property type="term" value="C:cytosol"/>
    <property type="evidence" value="ECO:0007669"/>
    <property type="project" value="TreeGrafter"/>
</dbReference>
<keyword evidence="10" id="KW-1185">Reference proteome</keyword>
<dbReference type="AlphaFoldDB" id="A0A4Y2KDI3"/>
<dbReference type="InterPro" id="IPR046952">
    <property type="entry name" value="GSHR/TRXR-like"/>
</dbReference>
<evidence type="ECO:0000313" key="9">
    <source>
        <dbReference type="EMBL" id="GBN00764.1"/>
    </source>
</evidence>
<keyword evidence="4" id="KW-0274">FAD</keyword>
<keyword evidence="7" id="KW-0676">Redox-active center</keyword>
<evidence type="ECO:0000256" key="5">
    <source>
        <dbReference type="ARBA" id="ARBA00023002"/>
    </source>
</evidence>
<name>A0A4Y2KDI3_ARAVE</name>
<dbReference type="GO" id="GO:0004362">
    <property type="term" value="F:glutathione-disulfide reductase (NADPH) activity"/>
    <property type="evidence" value="ECO:0007669"/>
    <property type="project" value="TreeGrafter"/>
</dbReference>
<comment type="cofactor">
    <cofactor evidence="1">
        <name>FAD</name>
        <dbReference type="ChEBI" id="CHEBI:57692"/>
    </cofactor>
</comment>
<dbReference type="EMBL" id="BGPR01004547">
    <property type="protein sequence ID" value="GBN00764.1"/>
    <property type="molecule type" value="Genomic_DNA"/>
</dbReference>
<reference evidence="9 10" key="1">
    <citation type="journal article" date="2019" name="Sci. Rep.">
        <title>Orb-weaving spider Araneus ventricosus genome elucidates the spidroin gene catalogue.</title>
        <authorList>
            <person name="Kono N."/>
            <person name="Nakamura H."/>
            <person name="Ohtoshi R."/>
            <person name="Moran D.A.P."/>
            <person name="Shinohara A."/>
            <person name="Yoshida Y."/>
            <person name="Fujiwara M."/>
            <person name="Mori M."/>
            <person name="Tomita M."/>
            <person name="Arakawa K."/>
        </authorList>
    </citation>
    <scope>NUCLEOTIDE SEQUENCE [LARGE SCALE GENOMIC DNA]</scope>
</reference>
<dbReference type="Proteomes" id="UP000499080">
    <property type="component" value="Unassembled WGS sequence"/>
</dbReference>
<evidence type="ECO:0000256" key="2">
    <source>
        <dbReference type="ARBA" id="ARBA00007532"/>
    </source>
</evidence>
<dbReference type="InterPro" id="IPR023753">
    <property type="entry name" value="FAD/NAD-binding_dom"/>
</dbReference>
<dbReference type="OrthoDB" id="5956163at2759"/>
<dbReference type="GO" id="GO:0045454">
    <property type="term" value="P:cell redox homeostasis"/>
    <property type="evidence" value="ECO:0007669"/>
    <property type="project" value="InterPro"/>
</dbReference>
<dbReference type="SUPFAM" id="SSF51905">
    <property type="entry name" value="FAD/NAD(P)-binding domain"/>
    <property type="match status" value="1"/>
</dbReference>
<dbReference type="GO" id="GO:0034599">
    <property type="term" value="P:cellular response to oxidative stress"/>
    <property type="evidence" value="ECO:0007669"/>
    <property type="project" value="TreeGrafter"/>
</dbReference>
<evidence type="ECO:0000256" key="7">
    <source>
        <dbReference type="ARBA" id="ARBA00023284"/>
    </source>
</evidence>
<organism evidence="9 10">
    <name type="scientific">Araneus ventricosus</name>
    <name type="common">Orbweaver spider</name>
    <name type="synonym">Epeira ventricosa</name>
    <dbReference type="NCBI Taxonomy" id="182803"/>
    <lineage>
        <taxon>Eukaryota</taxon>
        <taxon>Metazoa</taxon>
        <taxon>Ecdysozoa</taxon>
        <taxon>Arthropoda</taxon>
        <taxon>Chelicerata</taxon>
        <taxon>Arachnida</taxon>
        <taxon>Araneae</taxon>
        <taxon>Araneomorphae</taxon>
        <taxon>Entelegynae</taxon>
        <taxon>Araneoidea</taxon>
        <taxon>Araneidae</taxon>
        <taxon>Araneus</taxon>
    </lineage>
</organism>
<dbReference type="PROSITE" id="PS00076">
    <property type="entry name" value="PYRIDINE_REDOX_1"/>
    <property type="match status" value="1"/>
</dbReference>
<feature type="domain" description="FAD/NAD(P)-binding" evidence="8">
    <location>
        <begin position="33"/>
        <end position="144"/>
    </location>
</feature>
<evidence type="ECO:0000259" key="8">
    <source>
        <dbReference type="Pfam" id="PF07992"/>
    </source>
</evidence>
<evidence type="ECO:0000256" key="4">
    <source>
        <dbReference type="ARBA" id="ARBA00022827"/>
    </source>
</evidence>
<protein>
    <submittedName>
        <fullName evidence="9">Thioredoxin reductase 2, mitochondrial</fullName>
    </submittedName>
</protein>
<keyword evidence="6" id="KW-1015">Disulfide bond</keyword>
<gene>
    <name evidence="9" type="primary">Txnrd2_2</name>
    <name evidence="9" type="ORF">AVEN_220268_1</name>
</gene>
<keyword evidence="3" id="KW-0285">Flavoprotein</keyword>